<organism evidence="1">
    <name type="scientific">Oryza punctata</name>
    <name type="common">Red rice</name>
    <dbReference type="NCBI Taxonomy" id="4537"/>
    <lineage>
        <taxon>Eukaryota</taxon>
        <taxon>Viridiplantae</taxon>
        <taxon>Streptophyta</taxon>
        <taxon>Embryophyta</taxon>
        <taxon>Tracheophyta</taxon>
        <taxon>Spermatophyta</taxon>
        <taxon>Magnoliopsida</taxon>
        <taxon>Liliopsida</taxon>
        <taxon>Poales</taxon>
        <taxon>Poaceae</taxon>
        <taxon>BOP clade</taxon>
        <taxon>Oryzoideae</taxon>
        <taxon>Oryzeae</taxon>
        <taxon>Oryzinae</taxon>
        <taxon>Oryza</taxon>
    </lineage>
</organism>
<proteinExistence type="predicted"/>
<reference evidence="1" key="2">
    <citation type="submission" date="2018-05" db="EMBL/GenBank/DDBJ databases">
        <title>OpunRS2 (Oryza punctata Reference Sequence Version 2).</title>
        <authorList>
            <person name="Zhang J."/>
            <person name="Kudrna D."/>
            <person name="Lee S."/>
            <person name="Talag J."/>
            <person name="Welchert J."/>
            <person name="Wing R.A."/>
        </authorList>
    </citation>
    <scope>NUCLEOTIDE SEQUENCE [LARGE SCALE GENOMIC DNA]</scope>
</reference>
<dbReference type="Pfam" id="PF04578">
    <property type="entry name" value="DUF594"/>
    <property type="match status" value="1"/>
</dbReference>
<dbReference type="InterPro" id="IPR007658">
    <property type="entry name" value="DUF594"/>
</dbReference>
<sequence length="172" mass="18459">MGTIVNGSINLGKYQQDIKSRCASSRKRATLVLIENAQKALVPGAHGAILSGNILRQAATLASALITEGPERCWEILSDVWVHLFLDIAPSSNAEAHAEGLKFNVDIELITLMASSGPCFATAASRRANYGSRRRVQSPGATPLDGLTGAVMSMFSRQSPLVHLLLNLQKFM</sequence>
<dbReference type="AlphaFoldDB" id="A0A0E0MH98"/>
<accession>A0A0E0MH98</accession>
<dbReference type="EnsemblPlants" id="OPUNC11G16560.1">
    <property type="protein sequence ID" value="OPUNC11G16560.1"/>
    <property type="gene ID" value="OPUNC11G16560"/>
</dbReference>
<reference evidence="1" key="1">
    <citation type="submission" date="2015-04" db="UniProtKB">
        <authorList>
            <consortium name="EnsemblPlants"/>
        </authorList>
    </citation>
    <scope>IDENTIFICATION</scope>
</reference>
<dbReference type="STRING" id="4537.A0A0E0MH98"/>
<dbReference type="HOGENOM" id="CLU_1557765_0_0_1"/>
<evidence type="ECO:0000313" key="1">
    <source>
        <dbReference type="EnsemblPlants" id="OPUNC11G16560.1"/>
    </source>
</evidence>
<keyword evidence="2" id="KW-1185">Reference proteome</keyword>
<evidence type="ECO:0000313" key="2">
    <source>
        <dbReference type="Proteomes" id="UP000026962"/>
    </source>
</evidence>
<protein>
    <submittedName>
        <fullName evidence="1">Uncharacterized protein</fullName>
    </submittedName>
</protein>
<name>A0A0E0MH98_ORYPU</name>
<dbReference type="Gramene" id="OPUNC11G16560.1">
    <property type="protein sequence ID" value="OPUNC11G16560.1"/>
    <property type="gene ID" value="OPUNC11G16560"/>
</dbReference>
<dbReference type="Proteomes" id="UP000026962">
    <property type="component" value="Chromosome 11"/>
</dbReference>